<dbReference type="AlphaFoldDB" id="A0A8I0P0X8"/>
<proteinExistence type="predicted"/>
<feature type="compositionally biased region" description="Low complexity" evidence="1">
    <location>
        <begin position="35"/>
        <end position="48"/>
    </location>
</feature>
<protein>
    <submittedName>
        <fullName evidence="2">2-deoxy-D-gluconate 3-dehydrogenase</fullName>
        <ecNumber evidence="2">1.1.1.125</ecNumber>
    </submittedName>
</protein>
<evidence type="ECO:0000313" key="3">
    <source>
        <dbReference type="Proteomes" id="UP000629287"/>
    </source>
</evidence>
<gene>
    <name evidence="2" type="ORF">H4687_000144</name>
</gene>
<evidence type="ECO:0000313" key="2">
    <source>
        <dbReference type="EMBL" id="MBE1594015.1"/>
    </source>
</evidence>
<dbReference type="GeneID" id="86824838"/>
<dbReference type="EC" id="1.1.1.125" evidence="2"/>
<keyword evidence="3" id="KW-1185">Reference proteome</keyword>
<name>A0A8I0P0X8_9ACTN</name>
<dbReference type="RefSeq" id="WP_046914062.1">
    <property type="nucleotide sequence ID" value="NZ_JADBGF010000001.1"/>
</dbReference>
<comment type="caution">
    <text evidence="2">The sequence shown here is derived from an EMBL/GenBank/DDBJ whole genome shotgun (WGS) entry which is preliminary data.</text>
</comment>
<evidence type="ECO:0000256" key="1">
    <source>
        <dbReference type="SAM" id="MobiDB-lite"/>
    </source>
</evidence>
<reference evidence="2 3" key="1">
    <citation type="submission" date="2020-10" db="EMBL/GenBank/DDBJ databases">
        <title>Sequencing the genomes of 1000 actinobacteria strains.</title>
        <authorList>
            <person name="Klenk H.-P."/>
        </authorList>
    </citation>
    <scope>NUCLEOTIDE SEQUENCE [LARGE SCALE GENOMIC DNA]</scope>
    <source>
        <strain evidence="2 3">DSM 41803</strain>
    </source>
</reference>
<dbReference type="EMBL" id="JADBGF010000001">
    <property type="protein sequence ID" value="MBE1594015.1"/>
    <property type="molecule type" value="Genomic_DNA"/>
</dbReference>
<keyword evidence="2" id="KW-0560">Oxidoreductase</keyword>
<dbReference type="Proteomes" id="UP000629287">
    <property type="component" value="Unassembled WGS sequence"/>
</dbReference>
<feature type="region of interest" description="Disordered" evidence="1">
    <location>
        <begin position="24"/>
        <end position="56"/>
    </location>
</feature>
<dbReference type="Gene3D" id="3.40.50.720">
    <property type="entry name" value="NAD(P)-binding Rossmann-like Domain"/>
    <property type="match status" value="1"/>
</dbReference>
<dbReference type="GO" id="GO:0008678">
    <property type="term" value="F:2-deoxy-D-gluconate 3-dehydrogenase activity"/>
    <property type="evidence" value="ECO:0007669"/>
    <property type="project" value="UniProtKB-EC"/>
</dbReference>
<sequence>MNVVVYRGARTREIEIRVTEAPALAKERGGHGVSATAPGPIAPGNAPALRADPRCDRAIPGRIPARRRSRADDLAGAAEFPASSAPDRVNGIVLPVDGGWPGR</sequence>
<dbReference type="SUPFAM" id="SSF51735">
    <property type="entry name" value="NAD(P)-binding Rossmann-fold domains"/>
    <property type="match status" value="1"/>
</dbReference>
<dbReference type="InterPro" id="IPR036291">
    <property type="entry name" value="NAD(P)-bd_dom_sf"/>
</dbReference>
<organism evidence="2 3">
    <name type="scientific">Streptomyces stelliscabiei</name>
    <dbReference type="NCBI Taxonomy" id="146820"/>
    <lineage>
        <taxon>Bacteria</taxon>
        <taxon>Bacillati</taxon>
        <taxon>Actinomycetota</taxon>
        <taxon>Actinomycetes</taxon>
        <taxon>Kitasatosporales</taxon>
        <taxon>Streptomycetaceae</taxon>
        <taxon>Streptomyces</taxon>
    </lineage>
</organism>
<accession>A0A8I0P0X8</accession>